<dbReference type="AlphaFoldDB" id="A0AAE2C7J6"/>
<evidence type="ECO:0000256" key="1">
    <source>
        <dbReference type="SAM" id="MobiDB-lite"/>
    </source>
</evidence>
<name>A0AAE2C7J6_9LAMI</name>
<reference evidence="2" key="1">
    <citation type="submission" date="2020-06" db="EMBL/GenBank/DDBJ databases">
        <authorList>
            <person name="Li T."/>
            <person name="Hu X."/>
            <person name="Zhang T."/>
            <person name="Song X."/>
            <person name="Zhang H."/>
            <person name="Dai N."/>
            <person name="Sheng W."/>
            <person name="Hou X."/>
            <person name="Wei L."/>
        </authorList>
    </citation>
    <scope>NUCLEOTIDE SEQUENCE</scope>
    <source>
        <strain evidence="2">K16</strain>
        <tissue evidence="2">Leaf</tissue>
    </source>
</reference>
<protein>
    <submittedName>
        <fullName evidence="2">Uncharacterized protein</fullName>
    </submittedName>
</protein>
<evidence type="ECO:0000313" key="2">
    <source>
        <dbReference type="EMBL" id="KAK4411936.1"/>
    </source>
</evidence>
<reference evidence="2" key="2">
    <citation type="journal article" date="2024" name="Plant">
        <title>Genomic evolution and insights into agronomic trait innovations of Sesamum species.</title>
        <authorList>
            <person name="Miao H."/>
            <person name="Wang L."/>
            <person name="Qu L."/>
            <person name="Liu H."/>
            <person name="Sun Y."/>
            <person name="Le M."/>
            <person name="Wang Q."/>
            <person name="Wei S."/>
            <person name="Zheng Y."/>
            <person name="Lin W."/>
            <person name="Duan Y."/>
            <person name="Cao H."/>
            <person name="Xiong S."/>
            <person name="Wang X."/>
            <person name="Wei L."/>
            <person name="Li C."/>
            <person name="Ma Q."/>
            <person name="Ju M."/>
            <person name="Zhao R."/>
            <person name="Li G."/>
            <person name="Mu C."/>
            <person name="Tian Q."/>
            <person name="Mei H."/>
            <person name="Zhang T."/>
            <person name="Gao T."/>
            <person name="Zhang H."/>
        </authorList>
    </citation>
    <scope>NUCLEOTIDE SEQUENCE</scope>
    <source>
        <strain evidence="2">K16</strain>
    </source>
</reference>
<dbReference type="EMBL" id="JACGWL010000001">
    <property type="protein sequence ID" value="KAK4411936.1"/>
    <property type="molecule type" value="Genomic_DNA"/>
</dbReference>
<dbReference type="Proteomes" id="UP001289374">
    <property type="component" value="Unassembled WGS sequence"/>
</dbReference>
<sequence>MTLSSGSSDTHEELTIMEPTMNHMGAVERPMMEYLFPTVDGTISSIAKPTVQANNFQIQPTIIEIIRSSVQESLYDAWEHFKACLEDALIMSYLCGRKFKLSILVSLWLIELLLMQLQVMPSYAKFLKEVLSNKRKWEGGETVKLNEECLAILQNKLPPKLKDPGGIAEGVLVKVGTFIILVDFIVLDMEEDKNMPLIQGDLFLLRVEQWLMCKKVSSLLEDEETEEPSQPNVQGTHVRKKKFKDVDKRYHENNGLSKVDWERIQYYLEGTLPPPLESPLLLSQN</sequence>
<proteinExistence type="predicted"/>
<accession>A0AAE2C7J6</accession>
<organism evidence="2 3">
    <name type="scientific">Sesamum angolense</name>
    <dbReference type="NCBI Taxonomy" id="2727404"/>
    <lineage>
        <taxon>Eukaryota</taxon>
        <taxon>Viridiplantae</taxon>
        <taxon>Streptophyta</taxon>
        <taxon>Embryophyta</taxon>
        <taxon>Tracheophyta</taxon>
        <taxon>Spermatophyta</taxon>
        <taxon>Magnoliopsida</taxon>
        <taxon>eudicotyledons</taxon>
        <taxon>Gunneridae</taxon>
        <taxon>Pentapetalae</taxon>
        <taxon>asterids</taxon>
        <taxon>lamiids</taxon>
        <taxon>Lamiales</taxon>
        <taxon>Pedaliaceae</taxon>
        <taxon>Sesamum</taxon>
    </lineage>
</organism>
<keyword evidence="3" id="KW-1185">Reference proteome</keyword>
<dbReference type="PANTHER" id="PTHR33067">
    <property type="entry name" value="RNA-DIRECTED DNA POLYMERASE-RELATED"/>
    <property type="match status" value="1"/>
</dbReference>
<gene>
    <name evidence="2" type="ORF">Sango_0266600</name>
</gene>
<feature type="region of interest" description="Disordered" evidence="1">
    <location>
        <begin position="221"/>
        <end position="240"/>
    </location>
</feature>
<comment type="caution">
    <text evidence="2">The sequence shown here is derived from an EMBL/GenBank/DDBJ whole genome shotgun (WGS) entry which is preliminary data.</text>
</comment>
<dbReference type="PANTHER" id="PTHR33067:SF9">
    <property type="entry name" value="RNA-DIRECTED DNA POLYMERASE"/>
    <property type="match status" value="1"/>
</dbReference>
<evidence type="ECO:0000313" key="3">
    <source>
        <dbReference type="Proteomes" id="UP001289374"/>
    </source>
</evidence>